<evidence type="ECO:0000313" key="4">
    <source>
        <dbReference type="Proteomes" id="UP001370348"/>
    </source>
</evidence>
<reference evidence="3 4" key="1">
    <citation type="submission" date="2021-12" db="EMBL/GenBank/DDBJ databases">
        <title>Discovery of the Pendulisporaceae a myxobacterial family with distinct sporulation behavior and unique specialized metabolism.</title>
        <authorList>
            <person name="Garcia R."/>
            <person name="Popoff A."/>
            <person name="Bader C.D."/>
            <person name="Loehr J."/>
            <person name="Walesch S."/>
            <person name="Walt C."/>
            <person name="Boldt J."/>
            <person name="Bunk B."/>
            <person name="Haeckl F.J.F.P.J."/>
            <person name="Gunesch A.P."/>
            <person name="Birkelbach J."/>
            <person name="Nuebel U."/>
            <person name="Pietschmann T."/>
            <person name="Bach T."/>
            <person name="Mueller R."/>
        </authorList>
    </citation>
    <scope>NUCLEOTIDE SEQUENCE [LARGE SCALE GENOMIC DNA]</scope>
    <source>
        <strain evidence="3 4">MSr11954</strain>
    </source>
</reference>
<dbReference type="Gene3D" id="3.40.50.1820">
    <property type="entry name" value="alpha/beta hydrolase"/>
    <property type="match status" value="1"/>
</dbReference>
<keyword evidence="2" id="KW-0732">Signal</keyword>
<organism evidence="3 4">
    <name type="scientific">Pendulispora albinea</name>
    <dbReference type="NCBI Taxonomy" id="2741071"/>
    <lineage>
        <taxon>Bacteria</taxon>
        <taxon>Pseudomonadati</taxon>
        <taxon>Myxococcota</taxon>
        <taxon>Myxococcia</taxon>
        <taxon>Myxococcales</taxon>
        <taxon>Sorangiineae</taxon>
        <taxon>Pendulisporaceae</taxon>
        <taxon>Pendulispora</taxon>
    </lineage>
</organism>
<keyword evidence="1 3" id="KW-0378">Hydrolase</keyword>
<dbReference type="PANTHER" id="PTHR43798">
    <property type="entry name" value="MONOACYLGLYCEROL LIPASE"/>
    <property type="match status" value="1"/>
</dbReference>
<evidence type="ECO:0000256" key="1">
    <source>
        <dbReference type="ARBA" id="ARBA00022801"/>
    </source>
</evidence>
<evidence type="ECO:0000256" key="2">
    <source>
        <dbReference type="SAM" id="SignalP"/>
    </source>
</evidence>
<proteinExistence type="predicted"/>
<dbReference type="PANTHER" id="PTHR43798:SF31">
    <property type="entry name" value="AB HYDROLASE SUPERFAMILY PROTEIN YCLE"/>
    <property type="match status" value="1"/>
</dbReference>
<name>A0ABZ2LZD4_9BACT</name>
<dbReference type="EMBL" id="CP089984">
    <property type="protein sequence ID" value="WXB16085.1"/>
    <property type="molecule type" value="Genomic_DNA"/>
</dbReference>
<evidence type="ECO:0000313" key="3">
    <source>
        <dbReference type="EMBL" id="WXB16085.1"/>
    </source>
</evidence>
<feature type="signal peptide" evidence="2">
    <location>
        <begin position="1"/>
        <end position="23"/>
    </location>
</feature>
<protein>
    <submittedName>
        <fullName evidence="3">Alpha/beta hydrolase</fullName>
    </submittedName>
</protein>
<dbReference type="PROSITE" id="PS51257">
    <property type="entry name" value="PROKAR_LIPOPROTEIN"/>
    <property type="match status" value="1"/>
</dbReference>
<dbReference type="Proteomes" id="UP001370348">
    <property type="component" value="Chromosome"/>
</dbReference>
<dbReference type="InterPro" id="IPR050266">
    <property type="entry name" value="AB_hydrolase_sf"/>
</dbReference>
<dbReference type="SUPFAM" id="SSF53474">
    <property type="entry name" value="alpha/beta-Hydrolases"/>
    <property type="match status" value="1"/>
</dbReference>
<keyword evidence="4" id="KW-1185">Reference proteome</keyword>
<dbReference type="RefSeq" id="WP_394825713.1">
    <property type="nucleotide sequence ID" value="NZ_CP089984.1"/>
</dbReference>
<gene>
    <name evidence="3" type="ORF">LZC94_02160</name>
</gene>
<sequence>MRPRVSVLFCSFLVSLSPFPILAGCGQSAPPSPSLRTPPLDPPAFTTSVSGRGRMVVFIPDLQAPGAVWDTTIEHLGGRVEAHVVDVAGFAGNAPTTGPLMPKLRDGLARYLRERHARDAIVVGHMFGGAMAFWLAMTEPDLVGGVVAVDAPPSMGNGAADADTEEHRRALLMADSEKFARMTKRRMETSVLDPERANWLVERAVRSSPRAIADAFYDMATRDLRPQIGTIRAPVLVLRTTGNIPRDDLLEAERYYRDQLAPIANHELVMVEGAKHYVMFDAPETFFAHLDRFLARGPQRVAP</sequence>
<dbReference type="InterPro" id="IPR029058">
    <property type="entry name" value="AB_hydrolase_fold"/>
</dbReference>
<dbReference type="GO" id="GO:0016787">
    <property type="term" value="F:hydrolase activity"/>
    <property type="evidence" value="ECO:0007669"/>
    <property type="project" value="UniProtKB-KW"/>
</dbReference>
<feature type="chain" id="PRO_5046291545" evidence="2">
    <location>
        <begin position="24"/>
        <end position="303"/>
    </location>
</feature>
<accession>A0ABZ2LZD4</accession>